<reference evidence="7 8" key="1">
    <citation type="submission" date="2020-04" db="EMBL/GenBank/DDBJ databases">
        <title>Metagenomic profiling of ammonia- and methane-oxidizing microorganisms in a Dutch drinking water treatment plant.</title>
        <authorList>
            <person name="Poghosyan L."/>
            <person name="Leucker S."/>
        </authorList>
    </citation>
    <scope>NUCLEOTIDE SEQUENCE [LARGE SCALE GENOMIC DNA]</scope>
    <source>
        <strain evidence="7">S-RSF-IL-03</strain>
    </source>
</reference>
<keyword evidence="4 6" id="KW-1133">Transmembrane helix</keyword>
<keyword evidence="3 6" id="KW-0812">Transmembrane</keyword>
<dbReference type="PANTHER" id="PTHR40277">
    <property type="entry name" value="BLL5419 PROTEIN"/>
    <property type="match status" value="1"/>
</dbReference>
<dbReference type="Pfam" id="PF03706">
    <property type="entry name" value="LPG_synthase_TM"/>
    <property type="match status" value="1"/>
</dbReference>
<feature type="transmembrane region" description="Helical" evidence="6">
    <location>
        <begin position="156"/>
        <end position="177"/>
    </location>
</feature>
<protein>
    <submittedName>
        <fullName evidence="7">Flippase-like domain-containing protein</fullName>
    </submittedName>
</protein>
<evidence type="ECO:0000256" key="4">
    <source>
        <dbReference type="ARBA" id="ARBA00022989"/>
    </source>
</evidence>
<evidence type="ECO:0000313" key="7">
    <source>
        <dbReference type="EMBL" id="NOT35163.1"/>
    </source>
</evidence>
<dbReference type="PANTHER" id="PTHR40277:SF1">
    <property type="entry name" value="BLL5419 PROTEIN"/>
    <property type="match status" value="1"/>
</dbReference>
<feature type="transmembrane region" description="Helical" evidence="6">
    <location>
        <begin position="245"/>
        <end position="265"/>
    </location>
</feature>
<feature type="transmembrane region" description="Helical" evidence="6">
    <location>
        <begin position="12"/>
        <end position="30"/>
    </location>
</feature>
<feature type="transmembrane region" description="Helical" evidence="6">
    <location>
        <begin position="298"/>
        <end position="317"/>
    </location>
</feature>
<sequence length="325" mass="34825">MSAPNGGPSRGAFVAIAIKLAISAALLWFLLGRIDPDQVRASLQAADPRWLAAALAMMFFSNVLGAYQWGRLLRAVDIRIPGWKVLAYYHVGLFFNNLLPANIGGDISRIADASRHGSTRTAALSAVLMDRLIGTVALAGLALVTSIPALDRFHMGVAYALVVAFFAASVSMLWVVFHPALVPVLDRLLSRVGLARLAPHLDDLAARLSLFRERRGLLLAMGGLALVTQISRICVHALVARALGIPVPFVYFLLFVPLLAVVVSLPLSFNGLGIREGAGVVLFGLIGVERAAAFSLQFTTYLVAVAVSLLGGLVFLVRMPRRRRG</sequence>
<comment type="caution">
    <text evidence="7">The sequence shown here is derived from an EMBL/GenBank/DDBJ whole genome shotgun (WGS) entry which is preliminary data.</text>
</comment>
<dbReference type="InterPro" id="IPR022791">
    <property type="entry name" value="L-PG_synthase/AglD"/>
</dbReference>
<feature type="transmembrane region" description="Helical" evidence="6">
    <location>
        <begin position="50"/>
        <end position="69"/>
    </location>
</feature>
<dbReference type="AlphaFoldDB" id="A0A849SMZ2"/>
<organism evidence="7 8">
    <name type="scientific">Eiseniibacteriota bacterium</name>
    <dbReference type="NCBI Taxonomy" id="2212470"/>
    <lineage>
        <taxon>Bacteria</taxon>
        <taxon>Candidatus Eiseniibacteriota</taxon>
    </lineage>
</organism>
<dbReference type="Proteomes" id="UP000580839">
    <property type="component" value="Unassembled WGS sequence"/>
</dbReference>
<name>A0A849SMZ2_UNCEI</name>
<proteinExistence type="predicted"/>
<gene>
    <name evidence="7" type="ORF">HOP12_13535</name>
</gene>
<keyword evidence="5 6" id="KW-0472">Membrane</keyword>
<evidence type="ECO:0000256" key="2">
    <source>
        <dbReference type="ARBA" id="ARBA00022475"/>
    </source>
</evidence>
<evidence type="ECO:0000256" key="5">
    <source>
        <dbReference type="ARBA" id="ARBA00023136"/>
    </source>
</evidence>
<dbReference type="EMBL" id="JABFRW010000178">
    <property type="protein sequence ID" value="NOT35163.1"/>
    <property type="molecule type" value="Genomic_DNA"/>
</dbReference>
<evidence type="ECO:0000313" key="8">
    <source>
        <dbReference type="Proteomes" id="UP000580839"/>
    </source>
</evidence>
<accession>A0A849SMZ2</accession>
<evidence type="ECO:0000256" key="3">
    <source>
        <dbReference type="ARBA" id="ARBA00022692"/>
    </source>
</evidence>
<feature type="transmembrane region" description="Helical" evidence="6">
    <location>
        <begin position="132"/>
        <end position="150"/>
    </location>
</feature>
<evidence type="ECO:0000256" key="6">
    <source>
        <dbReference type="SAM" id="Phobius"/>
    </source>
</evidence>
<comment type="subcellular location">
    <subcellularLocation>
        <location evidence="1">Cell membrane</location>
        <topology evidence="1">Multi-pass membrane protein</topology>
    </subcellularLocation>
</comment>
<dbReference type="NCBIfam" id="TIGR00374">
    <property type="entry name" value="flippase-like domain"/>
    <property type="match status" value="1"/>
</dbReference>
<evidence type="ECO:0000256" key="1">
    <source>
        <dbReference type="ARBA" id="ARBA00004651"/>
    </source>
</evidence>
<dbReference type="GO" id="GO:0005886">
    <property type="term" value="C:plasma membrane"/>
    <property type="evidence" value="ECO:0007669"/>
    <property type="project" value="UniProtKB-SubCell"/>
</dbReference>
<keyword evidence="2" id="KW-1003">Cell membrane</keyword>
<feature type="transmembrane region" description="Helical" evidence="6">
    <location>
        <begin position="217"/>
        <end position="239"/>
    </location>
</feature>